<organism evidence="1">
    <name type="scientific">freshwater metagenome</name>
    <dbReference type="NCBI Taxonomy" id="449393"/>
    <lineage>
        <taxon>unclassified sequences</taxon>
        <taxon>metagenomes</taxon>
        <taxon>ecological metagenomes</taxon>
    </lineage>
</organism>
<accession>A0A6J6I1W5</accession>
<sequence>MCNNLCFASVLFCVQYFVTDSTLGELTRQILALFDTDCSHQDWLALFVTFGDVVDDCLELGDFTLINKVGFIISNNIAVGGNRNNLQFVGVHQFSSFGLRSTSHTRQLVVHAEVVLQSNCCQRLVFFVNTKSFFGFYCLVNTFTPATAFKNTPCEFVDNLDFATIDDVILVASVELFGSKRYSQLVHKVLLNSVVQVVET</sequence>
<proteinExistence type="predicted"/>
<dbReference type="EMBL" id="CAEZUZ010000149">
    <property type="protein sequence ID" value="CAB4620421.1"/>
    <property type="molecule type" value="Genomic_DNA"/>
</dbReference>
<reference evidence="1" key="1">
    <citation type="submission" date="2020-05" db="EMBL/GenBank/DDBJ databases">
        <authorList>
            <person name="Chiriac C."/>
            <person name="Salcher M."/>
            <person name="Ghai R."/>
            <person name="Kavagutti S V."/>
        </authorList>
    </citation>
    <scope>NUCLEOTIDE SEQUENCE</scope>
</reference>
<evidence type="ECO:0000313" key="1">
    <source>
        <dbReference type="EMBL" id="CAB4620421.1"/>
    </source>
</evidence>
<name>A0A6J6I1W5_9ZZZZ</name>
<protein>
    <submittedName>
        <fullName evidence="1">Unannotated protein</fullName>
    </submittedName>
</protein>
<gene>
    <name evidence="1" type="ORF">UFOPK1889_00868</name>
</gene>
<dbReference type="AlphaFoldDB" id="A0A6J6I1W5"/>